<feature type="transmembrane region" description="Helical" evidence="8">
    <location>
        <begin position="6"/>
        <end position="22"/>
    </location>
</feature>
<keyword evidence="5 8" id="KW-1133">Transmembrane helix</keyword>
<sequence>MFDLSWLELGFVAALALIVIGPKDLPKMFKMVSHVINKSKRMMNDVKGGFKQLENEINLSQSDNETDWKTYLPKEIQHLPDDFTPGTLSAEAHAARRQHNNAQQELTNARITQAQASAQASLHQQVNADMDGLANKGQRQEVSK</sequence>
<protein>
    <submittedName>
        <fullName evidence="9">Sec-independent protein translocase protein TatB</fullName>
    </submittedName>
</protein>
<comment type="subcellular location">
    <subcellularLocation>
        <location evidence="1">Membrane</location>
        <topology evidence="1">Single-pass membrane protein</topology>
    </subcellularLocation>
</comment>
<keyword evidence="4" id="KW-0653">Protein transport</keyword>
<dbReference type="Pfam" id="PF02416">
    <property type="entry name" value="TatA_B_E"/>
    <property type="match status" value="1"/>
</dbReference>
<evidence type="ECO:0000256" key="7">
    <source>
        <dbReference type="ARBA" id="ARBA00023136"/>
    </source>
</evidence>
<evidence type="ECO:0000313" key="10">
    <source>
        <dbReference type="Proteomes" id="UP000008372"/>
    </source>
</evidence>
<keyword evidence="3 8" id="KW-0812">Transmembrane</keyword>
<keyword evidence="6" id="KW-0811">Translocation</keyword>
<evidence type="ECO:0000256" key="2">
    <source>
        <dbReference type="ARBA" id="ARBA00022448"/>
    </source>
</evidence>
<dbReference type="EMBL" id="BAEK01000020">
    <property type="protein sequence ID" value="GAC04070.1"/>
    <property type="molecule type" value="Genomic_DNA"/>
</dbReference>
<dbReference type="Proteomes" id="UP000008372">
    <property type="component" value="Unassembled WGS sequence"/>
</dbReference>
<dbReference type="Gene3D" id="1.20.5.3310">
    <property type="match status" value="1"/>
</dbReference>
<keyword evidence="2" id="KW-0813">Transport</keyword>
<evidence type="ECO:0000313" key="9">
    <source>
        <dbReference type="EMBL" id="GAC04070.1"/>
    </source>
</evidence>
<dbReference type="PRINTS" id="PR01506">
    <property type="entry name" value="TATBPROTEIN"/>
</dbReference>
<reference evidence="9 10" key="1">
    <citation type="journal article" date="2014" name="Environ. Microbiol.">
        <title>Comparative genomics of the marine bacterial genus Glaciecola reveals the high degree of genomic diversity and genomic characteristic for cold adaptation.</title>
        <authorList>
            <person name="Qin Q.L."/>
            <person name="Xie B.B."/>
            <person name="Yu Y."/>
            <person name="Shu Y.L."/>
            <person name="Rong J.C."/>
            <person name="Zhang Y.J."/>
            <person name="Zhao D.L."/>
            <person name="Chen X.L."/>
            <person name="Zhang X.Y."/>
            <person name="Chen B."/>
            <person name="Zhou B.C."/>
            <person name="Zhang Y.Z."/>
        </authorList>
    </citation>
    <scope>NUCLEOTIDE SEQUENCE [LARGE SCALE GENOMIC DNA]</scope>
    <source>
        <strain evidence="9 10">NO2</strain>
    </source>
</reference>
<dbReference type="RefSeq" id="WP_008302849.1">
    <property type="nucleotide sequence ID" value="NZ_BAEK01000020.1"/>
</dbReference>
<organism evidence="9 10">
    <name type="scientific">Paraglaciecola agarilytica NO2</name>
    <dbReference type="NCBI Taxonomy" id="1125747"/>
    <lineage>
        <taxon>Bacteria</taxon>
        <taxon>Pseudomonadati</taxon>
        <taxon>Pseudomonadota</taxon>
        <taxon>Gammaproteobacteria</taxon>
        <taxon>Alteromonadales</taxon>
        <taxon>Alteromonadaceae</taxon>
        <taxon>Paraglaciecola</taxon>
    </lineage>
</organism>
<evidence type="ECO:0000256" key="4">
    <source>
        <dbReference type="ARBA" id="ARBA00022927"/>
    </source>
</evidence>
<evidence type="ECO:0000256" key="5">
    <source>
        <dbReference type="ARBA" id="ARBA00022989"/>
    </source>
</evidence>
<keyword evidence="10" id="KW-1185">Reference proteome</keyword>
<comment type="caution">
    <text evidence="9">The sequence shown here is derived from an EMBL/GenBank/DDBJ whole genome shotgun (WGS) entry which is preliminary data.</text>
</comment>
<evidence type="ECO:0000256" key="6">
    <source>
        <dbReference type="ARBA" id="ARBA00023010"/>
    </source>
</evidence>
<gene>
    <name evidence="9" type="primary">tatB</name>
    <name evidence="9" type="ORF">GAGA_1212</name>
</gene>
<evidence type="ECO:0000256" key="1">
    <source>
        <dbReference type="ARBA" id="ARBA00004167"/>
    </source>
</evidence>
<dbReference type="InterPro" id="IPR003369">
    <property type="entry name" value="TatA/B/E"/>
</dbReference>
<evidence type="ECO:0000256" key="3">
    <source>
        <dbReference type="ARBA" id="ARBA00022692"/>
    </source>
</evidence>
<proteinExistence type="predicted"/>
<evidence type="ECO:0000256" key="8">
    <source>
        <dbReference type="SAM" id="Phobius"/>
    </source>
</evidence>
<keyword evidence="7 8" id="KW-0472">Membrane</keyword>
<name>A0ABQ0I3Y3_9ALTE</name>
<accession>A0ABQ0I3Y3</accession>